<sequence>MMNEGNCENKPAGEDNSVGEYTDEEITPRGITLWGRYALLRILTINFAGDAADKLHWGWVTVADSCGDNPLRSAGNDLLHSAEEIYFCTPLGIDFQSLLGKMIQLRWGSFFKLCWENIDSTGDILYATGEYSYTPLRNIKAVGDALILTGEYSCSPLGNIKTFWGNQAFLGLMVD</sequence>
<feature type="region of interest" description="Disordered" evidence="1">
    <location>
        <begin position="1"/>
        <end position="21"/>
    </location>
</feature>
<evidence type="ECO:0000256" key="1">
    <source>
        <dbReference type="SAM" id="MobiDB-lite"/>
    </source>
</evidence>
<evidence type="ECO:0000313" key="2">
    <source>
        <dbReference type="EMBL" id="CAI8598812.1"/>
    </source>
</evidence>
<dbReference type="Proteomes" id="UP001157006">
    <property type="component" value="Chromosome 2"/>
</dbReference>
<dbReference type="AlphaFoldDB" id="A0AAV0ZPM0"/>
<accession>A0AAV0ZPM0</accession>
<keyword evidence="3" id="KW-1185">Reference proteome</keyword>
<gene>
    <name evidence="2" type="ORF">VFH_II145560</name>
</gene>
<evidence type="ECO:0000313" key="3">
    <source>
        <dbReference type="Proteomes" id="UP001157006"/>
    </source>
</evidence>
<organism evidence="2 3">
    <name type="scientific">Vicia faba</name>
    <name type="common">Broad bean</name>
    <name type="synonym">Faba vulgaris</name>
    <dbReference type="NCBI Taxonomy" id="3906"/>
    <lineage>
        <taxon>Eukaryota</taxon>
        <taxon>Viridiplantae</taxon>
        <taxon>Streptophyta</taxon>
        <taxon>Embryophyta</taxon>
        <taxon>Tracheophyta</taxon>
        <taxon>Spermatophyta</taxon>
        <taxon>Magnoliopsida</taxon>
        <taxon>eudicotyledons</taxon>
        <taxon>Gunneridae</taxon>
        <taxon>Pentapetalae</taxon>
        <taxon>rosids</taxon>
        <taxon>fabids</taxon>
        <taxon>Fabales</taxon>
        <taxon>Fabaceae</taxon>
        <taxon>Papilionoideae</taxon>
        <taxon>50 kb inversion clade</taxon>
        <taxon>NPAAA clade</taxon>
        <taxon>Hologalegina</taxon>
        <taxon>IRL clade</taxon>
        <taxon>Fabeae</taxon>
        <taxon>Vicia</taxon>
    </lineage>
</organism>
<reference evidence="2 3" key="1">
    <citation type="submission" date="2023-01" db="EMBL/GenBank/DDBJ databases">
        <authorList>
            <person name="Kreplak J."/>
        </authorList>
    </citation>
    <scope>NUCLEOTIDE SEQUENCE [LARGE SCALE GENOMIC DNA]</scope>
</reference>
<proteinExistence type="predicted"/>
<name>A0AAV0ZPM0_VICFA</name>
<dbReference type="EMBL" id="OX451737">
    <property type="protein sequence ID" value="CAI8598812.1"/>
    <property type="molecule type" value="Genomic_DNA"/>
</dbReference>
<protein>
    <submittedName>
        <fullName evidence="2">Uncharacterized protein</fullName>
    </submittedName>
</protein>